<name>A0AAV5BH33_ELECO</name>
<evidence type="ECO:0000313" key="3">
    <source>
        <dbReference type="Proteomes" id="UP001054889"/>
    </source>
</evidence>
<dbReference type="AlphaFoldDB" id="A0AAV5BH33"/>
<organism evidence="2 3">
    <name type="scientific">Eleusine coracana subsp. coracana</name>
    <dbReference type="NCBI Taxonomy" id="191504"/>
    <lineage>
        <taxon>Eukaryota</taxon>
        <taxon>Viridiplantae</taxon>
        <taxon>Streptophyta</taxon>
        <taxon>Embryophyta</taxon>
        <taxon>Tracheophyta</taxon>
        <taxon>Spermatophyta</taxon>
        <taxon>Magnoliopsida</taxon>
        <taxon>Liliopsida</taxon>
        <taxon>Poales</taxon>
        <taxon>Poaceae</taxon>
        <taxon>PACMAD clade</taxon>
        <taxon>Chloridoideae</taxon>
        <taxon>Cynodonteae</taxon>
        <taxon>Eleusininae</taxon>
        <taxon>Eleusine</taxon>
    </lineage>
</organism>
<keyword evidence="3" id="KW-1185">Reference proteome</keyword>
<comment type="caution">
    <text evidence="2">The sequence shown here is derived from an EMBL/GenBank/DDBJ whole genome shotgun (WGS) entry which is preliminary data.</text>
</comment>
<dbReference type="Proteomes" id="UP001054889">
    <property type="component" value="Unassembled WGS sequence"/>
</dbReference>
<protein>
    <submittedName>
        <fullName evidence="2">Uncharacterized protein</fullName>
    </submittedName>
</protein>
<feature type="compositionally biased region" description="Low complexity" evidence="1">
    <location>
        <begin position="42"/>
        <end position="53"/>
    </location>
</feature>
<reference evidence="2" key="1">
    <citation type="journal article" date="2018" name="DNA Res.">
        <title>Multiple hybrid de novo genome assembly of finger millet, an orphan allotetraploid crop.</title>
        <authorList>
            <person name="Hatakeyama M."/>
            <person name="Aluri S."/>
            <person name="Balachadran M.T."/>
            <person name="Sivarajan S.R."/>
            <person name="Patrignani A."/>
            <person name="Gruter S."/>
            <person name="Poveda L."/>
            <person name="Shimizu-Inatsugi R."/>
            <person name="Baeten J."/>
            <person name="Francoijs K.J."/>
            <person name="Nataraja K.N."/>
            <person name="Reddy Y.A.N."/>
            <person name="Phadnis S."/>
            <person name="Ravikumar R.L."/>
            <person name="Schlapbach R."/>
            <person name="Sreeman S.M."/>
            <person name="Shimizu K.K."/>
        </authorList>
    </citation>
    <scope>NUCLEOTIDE SEQUENCE</scope>
</reference>
<evidence type="ECO:0000256" key="1">
    <source>
        <dbReference type="SAM" id="MobiDB-lite"/>
    </source>
</evidence>
<feature type="compositionally biased region" description="Basic and acidic residues" evidence="1">
    <location>
        <begin position="70"/>
        <end position="81"/>
    </location>
</feature>
<gene>
    <name evidence="2" type="primary">ga00651</name>
    <name evidence="2" type="ORF">PR202_ga00651</name>
</gene>
<feature type="region of interest" description="Disordered" evidence="1">
    <location>
        <begin position="1"/>
        <end position="101"/>
    </location>
</feature>
<sequence>MVSALRGGVRVQRHGAGDLPASFRRSRLRSKARPSAGEVPRLRVGAEAAAATGARRRRRGSGGWNLKAGDGARDCRVRVREAGSNGEGESPLSKRSSAATV</sequence>
<dbReference type="EMBL" id="BQKI01000001">
    <property type="protein sequence ID" value="GJM84935.1"/>
    <property type="molecule type" value="Genomic_DNA"/>
</dbReference>
<accession>A0AAV5BH33</accession>
<proteinExistence type="predicted"/>
<evidence type="ECO:0000313" key="2">
    <source>
        <dbReference type="EMBL" id="GJM84935.1"/>
    </source>
</evidence>
<reference evidence="2" key="2">
    <citation type="submission" date="2021-12" db="EMBL/GenBank/DDBJ databases">
        <title>Resequencing data analysis of finger millet.</title>
        <authorList>
            <person name="Hatakeyama M."/>
            <person name="Aluri S."/>
            <person name="Balachadran M.T."/>
            <person name="Sivarajan S.R."/>
            <person name="Poveda L."/>
            <person name="Shimizu-Inatsugi R."/>
            <person name="Schlapbach R."/>
            <person name="Sreeman S.M."/>
            <person name="Shimizu K.K."/>
        </authorList>
    </citation>
    <scope>NUCLEOTIDE SEQUENCE</scope>
</reference>